<dbReference type="PANTHER" id="PTHR13947:SF37">
    <property type="entry name" value="LD18367P"/>
    <property type="match status" value="1"/>
</dbReference>
<dbReference type="GO" id="GO:0008080">
    <property type="term" value="F:N-acetyltransferase activity"/>
    <property type="evidence" value="ECO:0007669"/>
    <property type="project" value="InterPro"/>
</dbReference>
<feature type="domain" description="N-acetyltransferase" evidence="2">
    <location>
        <begin position="19"/>
        <end position="177"/>
    </location>
</feature>
<accession>A8G975</accession>
<dbReference type="InterPro" id="IPR016181">
    <property type="entry name" value="Acyl_CoA_acyltransferase"/>
</dbReference>
<evidence type="ECO:0000256" key="1">
    <source>
        <dbReference type="ARBA" id="ARBA00022679"/>
    </source>
</evidence>
<dbReference type="Pfam" id="PF00583">
    <property type="entry name" value="Acetyltransf_1"/>
    <property type="match status" value="1"/>
</dbReference>
<reference evidence="3" key="1">
    <citation type="submission" date="2007-09" db="EMBL/GenBank/DDBJ databases">
        <title>Complete sequence of chromosome of Serratia proteamaculans 568.</title>
        <authorList>
            <consortium name="US DOE Joint Genome Institute"/>
            <person name="Copeland A."/>
            <person name="Lucas S."/>
            <person name="Lapidus A."/>
            <person name="Barry K."/>
            <person name="Glavina del Rio T."/>
            <person name="Dalin E."/>
            <person name="Tice H."/>
            <person name="Pitluck S."/>
            <person name="Chain P."/>
            <person name="Malfatti S."/>
            <person name="Shin M."/>
            <person name="Vergez L."/>
            <person name="Schmutz J."/>
            <person name="Larimer F."/>
            <person name="Land M."/>
            <person name="Hauser L."/>
            <person name="Kyrpides N."/>
            <person name="Kim E."/>
            <person name="Taghavi S."/>
            <person name="Newman L."/>
            <person name="Vangronsveld J."/>
            <person name="van der Lelie D."/>
            <person name="Richardson P."/>
        </authorList>
    </citation>
    <scope>NUCLEOTIDE SEQUENCE [LARGE SCALE GENOMIC DNA]</scope>
    <source>
        <strain evidence="3">568</strain>
    </source>
</reference>
<sequence>MWFLLMASVNMTTATPVRLLVRPITADDNAAIANVIREVSAEHGLTADKGYTVSDPNLDVLYQLYSLPRSAYWVIEVDGQIAGGGGVAPLQGGEVDICELQKMYFLPVLRGQGLAKRLALQALEFARQQGFRCCYLETTASLTQAIGLYEHLGFEHIDQAMGTTGHVDCEVTMLKTL</sequence>
<dbReference type="PANTHER" id="PTHR13947">
    <property type="entry name" value="GNAT FAMILY N-ACETYLTRANSFERASE"/>
    <property type="match status" value="1"/>
</dbReference>
<gene>
    <name evidence="3" type="ordered locus">Spro_0559</name>
</gene>
<proteinExistence type="predicted"/>
<dbReference type="SUPFAM" id="SSF55729">
    <property type="entry name" value="Acyl-CoA N-acyltransferases (Nat)"/>
    <property type="match status" value="1"/>
</dbReference>
<dbReference type="STRING" id="399741.Spro_0559"/>
<dbReference type="AlphaFoldDB" id="A8G975"/>
<organism evidence="3">
    <name type="scientific">Serratia proteamaculans (strain 568)</name>
    <dbReference type="NCBI Taxonomy" id="399741"/>
    <lineage>
        <taxon>Bacteria</taxon>
        <taxon>Pseudomonadati</taxon>
        <taxon>Pseudomonadota</taxon>
        <taxon>Gammaproteobacteria</taxon>
        <taxon>Enterobacterales</taxon>
        <taxon>Yersiniaceae</taxon>
        <taxon>Serratia</taxon>
    </lineage>
</organism>
<evidence type="ECO:0000313" key="3">
    <source>
        <dbReference type="EMBL" id="ABV39665.1"/>
    </source>
</evidence>
<keyword evidence="1 3" id="KW-0808">Transferase</keyword>
<dbReference type="CDD" id="cd04301">
    <property type="entry name" value="NAT_SF"/>
    <property type="match status" value="1"/>
</dbReference>
<dbReference type="HOGENOM" id="CLU_013985_11_2_6"/>
<dbReference type="InterPro" id="IPR050769">
    <property type="entry name" value="NAT_camello-type"/>
</dbReference>
<dbReference type="EMBL" id="CP000826">
    <property type="protein sequence ID" value="ABV39665.1"/>
    <property type="molecule type" value="Genomic_DNA"/>
</dbReference>
<dbReference type="PROSITE" id="PS51186">
    <property type="entry name" value="GNAT"/>
    <property type="match status" value="1"/>
</dbReference>
<name>A8G975_SERP5</name>
<protein>
    <submittedName>
        <fullName evidence="3">GCN5-related N-acetyltransferase</fullName>
    </submittedName>
</protein>
<evidence type="ECO:0000259" key="2">
    <source>
        <dbReference type="PROSITE" id="PS51186"/>
    </source>
</evidence>
<dbReference type="InterPro" id="IPR000182">
    <property type="entry name" value="GNAT_dom"/>
</dbReference>
<dbReference type="Gene3D" id="3.40.630.30">
    <property type="match status" value="1"/>
</dbReference>
<dbReference type="KEGG" id="spe:Spro_0559"/>
<dbReference type="eggNOG" id="COG0456">
    <property type="taxonomic scope" value="Bacteria"/>
</dbReference>